<dbReference type="GO" id="GO:0016301">
    <property type="term" value="F:kinase activity"/>
    <property type="evidence" value="ECO:0007669"/>
    <property type="project" value="UniProtKB-KW"/>
</dbReference>
<evidence type="ECO:0000313" key="3">
    <source>
        <dbReference type="Proteomes" id="UP000315343"/>
    </source>
</evidence>
<dbReference type="Proteomes" id="UP000315343">
    <property type="component" value="Unassembled WGS sequence"/>
</dbReference>
<accession>A0A562JA09</accession>
<protein>
    <submittedName>
        <fullName evidence="2">Serine/threonine-protein kinase RsbW</fullName>
    </submittedName>
</protein>
<dbReference type="AlphaFoldDB" id="A0A562JA09"/>
<organism evidence="2 3">
    <name type="scientific">Sedimentibacter saalensis</name>
    <dbReference type="NCBI Taxonomy" id="130788"/>
    <lineage>
        <taxon>Bacteria</taxon>
        <taxon>Bacillati</taxon>
        <taxon>Bacillota</taxon>
        <taxon>Tissierellia</taxon>
        <taxon>Sedimentibacter</taxon>
    </lineage>
</organism>
<evidence type="ECO:0000313" key="2">
    <source>
        <dbReference type="EMBL" id="TWH79943.1"/>
    </source>
</evidence>
<dbReference type="SUPFAM" id="SSF55874">
    <property type="entry name" value="ATPase domain of HSP90 chaperone/DNA topoisomerase II/histidine kinase"/>
    <property type="match status" value="1"/>
</dbReference>
<keyword evidence="2" id="KW-0418">Kinase</keyword>
<dbReference type="Pfam" id="PF13581">
    <property type="entry name" value="HATPase_c_2"/>
    <property type="match status" value="1"/>
</dbReference>
<gene>
    <name evidence="2" type="ORF">LY60_02263</name>
</gene>
<reference evidence="2 3" key="1">
    <citation type="submission" date="2019-07" db="EMBL/GenBank/DDBJ databases">
        <title>Genomic Encyclopedia of Type Strains, Phase I: the one thousand microbial genomes (KMG-I) project.</title>
        <authorList>
            <person name="Kyrpides N."/>
        </authorList>
    </citation>
    <scope>NUCLEOTIDE SEQUENCE [LARGE SCALE GENOMIC DNA]</scope>
    <source>
        <strain evidence="2 3">DSM 13558</strain>
    </source>
</reference>
<name>A0A562JA09_9FIRM</name>
<proteinExistence type="predicted"/>
<dbReference type="InterPro" id="IPR036890">
    <property type="entry name" value="HATPase_C_sf"/>
</dbReference>
<keyword evidence="3" id="KW-1185">Reference proteome</keyword>
<dbReference type="InterPro" id="IPR003594">
    <property type="entry name" value="HATPase_dom"/>
</dbReference>
<dbReference type="CDD" id="cd16936">
    <property type="entry name" value="HATPase_RsbW-like"/>
    <property type="match status" value="1"/>
</dbReference>
<feature type="domain" description="Histidine kinase/HSP90-like ATPase" evidence="1">
    <location>
        <begin position="32"/>
        <end position="124"/>
    </location>
</feature>
<sequence length="128" mass="14518">MDYILEKKVHSDLSGVKNIVEDILLNIRDVINENIFFNTKIILYELLINGVMHGNSQDVSKLVSVRVLINNRCIIIEVADEGKGVNYIHKELGEYDFSESGRGLMLVEGLSDKFSVEGNRVTCIQYIK</sequence>
<evidence type="ECO:0000259" key="1">
    <source>
        <dbReference type="Pfam" id="PF13581"/>
    </source>
</evidence>
<keyword evidence="2" id="KW-0808">Transferase</keyword>
<dbReference type="EMBL" id="VLKH01000005">
    <property type="protein sequence ID" value="TWH79943.1"/>
    <property type="molecule type" value="Genomic_DNA"/>
</dbReference>
<dbReference type="Gene3D" id="3.30.565.10">
    <property type="entry name" value="Histidine kinase-like ATPase, C-terminal domain"/>
    <property type="match status" value="1"/>
</dbReference>
<comment type="caution">
    <text evidence="2">The sequence shown here is derived from an EMBL/GenBank/DDBJ whole genome shotgun (WGS) entry which is preliminary data.</text>
</comment>